<sequence length="188" mass="20810">MKSAILFLIFFSHAIWAASVDELKELLHTPEQLSGHFDQEKYLAAVDTSLKSSGTFAYIAEQEISWHTLAPIENTLTLTPNQIITAQNGQQVSVLDSQNNPVVQVFSDLFFGVMTADWDLLQTYFHIEAHTSQEQWQAQLTPSDVNIAQAITHVSLSGGAFLEQVVLQEVNGNSTTIQFSELLAEGSQ</sequence>
<dbReference type="Proteomes" id="UP000598488">
    <property type="component" value="Unassembled WGS sequence"/>
</dbReference>
<protein>
    <submittedName>
        <fullName evidence="6">Outer membrane lipoprotein carrier protein LolA</fullName>
    </submittedName>
</protein>
<evidence type="ECO:0000256" key="4">
    <source>
        <dbReference type="ARBA" id="ARBA00022927"/>
    </source>
</evidence>
<dbReference type="EMBL" id="JAEMUH010000005">
    <property type="protein sequence ID" value="MBJ7550329.1"/>
    <property type="molecule type" value="Genomic_DNA"/>
</dbReference>
<dbReference type="Gene3D" id="2.50.20.10">
    <property type="entry name" value="Lipoprotein localisation LolA/LolB/LppX"/>
    <property type="match status" value="1"/>
</dbReference>
<accession>A0ABS0Z9J9</accession>
<keyword evidence="6" id="KW-0449">Lipoprotein</keyword>
<feature type="chain" id="PRO_5045955618" evidence="5">
    <location>
        <begin position="18"/>
        <end position="188"/>
    </location>
</feature>
<dbReference type="Pfam" id="PF19574">
    <property type="entry name" value="LolA_3"/>
    <property type="match status" value="1"/>
</dbReference>
<reference evidence="6 7" key="1">
    <citation type="submission" date="2020-12" db="EMBL/GenBank/DDBJ databases">
        <title>Comparative genome analysis of fungal antagonists Marinomonas ostreistagni 398 and M. spartinae 468.</title>
        <authorList>
            <person name="Fields J.L."/>
            <person name="Mavrodi O.V."/>
            <person name="Biber P.D."/>
            <person name="Indest K.J."/>
            <person name="Mavrodi D.V."/>
        </authorList>
    </citation>
    <scope>NUCLEOTIDE SEQUENCE [LARGE SCALE GENOMIC DNA]</scope>
    <source>
        <strain evidence="6 7">USM7</strain>
    </source>
</reference>
<evidence type="ECO:0000313" key="6">
    <source>
        <dbReference type="EMBL" id="MBJ7550329.1"/>
    </source>
</evidence>
<dbReference type="CDD" id="cd16325">
    <property type="entry name" value="LolA"/>
    <property type="match status" value="1"/>
</dbReference>
<gene>
    <name evidence="6" type="ORF">JHD44_06520</name>
</gene>
<dbReference type="InterPro" id="IPR004564">
    <property type="entry name" value="OM_lipoprot_carrier_LolA-like"/>
</dbReference>
<dbReference type="SUPFAM" id="SSF89392">
    <property type="entry name" value="Prokaryotic lipoproteins and lipoprotein localization factors"/>
    <property type="match status" value="1"/>
</dbReference>
<dbReference type="RefSeq" id="WP_199461962.1">
    <property type="nucleotide sequence ID" value="NZ_JAEMUH010000005.1"/>
</dbReference>
<dbReference type="InterPro" id="IPR029046">
    <property type="entry name" value="LolA/LolB/LppX"/>
</dbReference>
<keyword evidence="2" id="KW-0813">Transport</keyword>
<comment type="caution">
    <text evidence="6">The sequence shown here is derived from an EMBL/GenBank/DDBJ whole genome shotgun (WGS) entry which is preliminary data.</text>
</comment>
<evidence type="ECO:0000256" key="2">
    <source>
        <dbReference type="ARBA" id="ARBA00022448"/>
    </source>
</evidence>
<evidence type="ECO:0000256" key="1">
    <source>
        <dbReference type="ARBA" id="ARBA00011245"/>
    </source>
</evidence>
<comment type="subunit">
    <text evidence="1">Monomer.</text>
</comment>
<name>A0ABS0Z9J9_9GAMM</name>
<feature type="signal peptide" evidence="5">
    <location>
        <begin position="1"/>
        <end position="17"/>
    </location>
</feature>
<evidence type="ECO:0000256" key="3">
    <source>
        <dbReference type="ARBA" id="ARBA00022729"/>
    </source>
</evidence>
<keyword evidence="3 5" id="KW-0732">Signal</keyword>
<organism evidence="6 7">
    <name type="scientific">Marinomonas ostreistagni</name>
    <dbReference type="NCBI Taxonomy" id="359209"/>
    <lineage>
        <taxon>Bacteria</taxon>
        <taxon>Pseudomonadati</taxon>
        <taxon>Pseudomonadota</taxon>
        <taxon>Gammaproteobacteria</taxon>
        <taxon>Oceanospirillales</taxon>
        <taxon>Oceanospirillaceae</taxon>
        <taxon>Marinomonas</taxon>
    </lineage>
</organism>
<evidence type="ECO:0000256" key="5">
    <source>
        <dbReference type="SAM" id="SignalP"/>
    </source>
</evidence>
<keyword evidence="4" id="KW-0653">Protein transport</keyword>
<proteinExistence type="predicted"/>
<evidence type="ECO:0000313" key="7">
    <source>
        <dbReference type="Proteomes" id="UP000598488"/>
    </source>
</evidence>
<keyword evidence="7" id="KW-1185">Reference proteome</keyword>